<protein>
    <submittedName>
        <fullName evidence="2">Putative 2OG-Fe(II) oxygenase superfamily-like protein</fullName>
    </submittedName>
</protein>
<dbReference type="EMBL" id="KY052798">
    <property type="protein sequence ID" value="ASE99825.1"/>
    <property type="molecule type" value="Genomic_DNA"/>
</dbReference>
<evidence type="ECO:0000313" key="2">
    <source>
        <dbReference type="EMBL" id="ASE99825.1"/>
    </source>
</evidence>
<organism evidence="2">
    <name type="scientific">uncultured virus</name>
    <dbReference type="NCBI Taxonomy" id="340016"/>
    <lineage>
        <taxon>Viruses</taxon>
        <taxon>environmental samples</taxon>
    </lineage>
</organism>
<reference evidence="2" key="1">
    <citation type="submission" date="2016-10" db="EMBL/GenBank/DDBJ databases">
        <authorList>
            <person name="Varghese N."/>
        </authorList>
    </citation>
    <scope>NUCLEOTIDE SEQUENCE</scope>
</reference>
<dbReference type="Pfam" id="PF13640">
    <property type="entry name" value="2OG-FeII_Oxy_3"/>
    <property type="match status" value="1"/>
</dbReference>
<dbReference type="InterPro" id="IPR044862">
    <property type="entry name" value="Pro_4_hyd_alph_FE2OG_OXY"/>
</dbReference>
<evidence type="ECO:0000259" key="1">
    <source>
        <dbReference type="Pfam" id="PF13640"/>
    </source>
</evidence>
<sequence>MFQCINLNGSEYKGGELEFDFRNYDPHMRDESKHRVQCKEILPKGSIIVFPSFVWHRVKPVTSGTRYSLVVWHLGRPFK</sequence>
<accession>A0A218MKM2</accession>
<feature type="domain" description="Prolyl 4-hydroxylase alpha subunit Fe(2+) 2OG dioxygenase" evidence="1">
    <location>
        <begin position="6"/>
        <end position="72"/>
    </location>
</feature>
<dbReference type="SUPFAM" id="SSF51197">
    <property type="entry name" value="Clavaminate synthase-like"/>
    <property type="match status" value="1"/>
</dbReference>
<dbReference type="Gene3D" id="2.60.120.620">
    <property type="entry name" value="q2cbj1_9rhob like domain"/>
    <property type="match status" value="1"/>
</dbReference>
<name>A0A218MKM2_9VIRU</name>
<proteinExistence type="predicted"/>
<reference evidence="2" key="2">
    <citation type="journal article" date="2017" name="Nat. Commun.">
        <title>Single-virus genomics reveals hidden cosmopolitan and abundant viruses.</title>
        <authorList>
            <person name="Martinez-Hernandez F."/>
            <person name="Fornas O."/>
            <person name="Lluesma Gomez M."/>
            <person name="Bolduc B."/>
            <person name="de la Cruz Pena M.J."/>
            <person name="Martinez J.M."/>
            <person name="Anton J."/>
            <person name="Gasol J.M."/>
            <person name="Rosselli R."/>
            <person name="Rodriguez-Valera F."/>
            <person name="Sullivan M.B."/>
            <person name="Acinas S.G."/>
            <person name="Martinez-Garcia M."/>
        </authorList>
    </citation>
    <scope>NUCLEOTIDE SEQUENCE</scope>
</reference>